<evidence type="ECO:0000313" key="9">
    <source>
        <dbReference type="Proteomes" id="UP000217889"/>
    </source>
</evidence>
<feature type="domain" description="RDD" evidence="7">
    <location>
        <begin position="65"/>
        <end position="134"/>
    </location>
</feature>
<gene>
    <name evidence="8" type="ORF">CFK41_08500</name>
</gene>
<evidence type="ECO:0000256" key="6">
    <source>
        <dbReference type="SAM" id="Phobius"/>
    </source>
</evidence>
<dbReference type="KEGG" id="bgg:CFK41_08500"/>
<protein>
    <submittedName>
        <fullName evidence="8">RDD family protein</fullName>
    </submittedName>
</protein>
<sequence length="144" mass="15239">MIDRKDLGSWMEGAPAAEGYVKGSSLGLPPEGPGSVAPFWRRPLALVVDWGLCLAISALVLSGDALANLVLFAVVNVLFLSLFGATPGQYVLRTRVLPVSGRSPMVLRAAVRTVLMLLLLPAVVWNRDAQPLHDVVAGTAVVRA</sequence>
<dbReference type="Proteomes" id="UP000217889">
    <property type="component" value="Chromosome"/>
</dbReference>
<reference evidence="8 9" key="1">
    <citation type="journal article" date="2014" name="Int. J. Syst. Evol. Microbiol.">
        <title>Brachybacterium ginsengisoli sp. nov., isolated from soil of a ginseng field.</title>
        <authorList>
            <person name="Hoang V.A."/>
            <person name="Kim Y.J."/>
            <person name="Nguyen N.L."/>
            <person name="Yang D.C."/>
        </authorList>
    </citation>
    <scope>NUCLEOTIDE SEQUENCE [LARGE SCALE GENOMIC DNA]</scope>
    <source>
        <strain evidence="8 9">DCY80</strain>
    </source>
</reference>
<evidence type="ECO:0000256" key="4">
    <source>
        <dbReference type="ARBA" id="ARBA00022989"/>
    </source>
</evidence>
<evidence type="ECO:0000313" key="8">
    <source>
        <dbReference type="EMBL" id="ATG54800.1"/>
    </source>
</evidence>
<evidence type="ECO:0000256" key="2">
    <source>
        <dbReference type="ARBA" id="ARBA00022475"/>
    </source>
</evidence>
<proteinExistence type="predicted"/>
<organism evidence="8 9">
    <name type="scientific">Brachybacterium ginsengisoli</name>
    <dbReference type="NCBI Taxonomy" id="1331682"/>
    <lineage>
        <taxon>Bacteria</taxon>
        <taxon>Bacillati</taxon>
        <taxon>Actinomycetota</taxon>
        <taxon>Actinomycetes</taxon>
        <taxon>Micrococcales</taxon>
        <taxon>Dermabacteraceae</taxon>
        <taxon>Brachybacterium</taxon>
    </lineage>
</organism>
<keyword evidence="2" id="KW-1003">Cell membrane</keyword>
<dbReference type="PANTHER" id="PTHR36115:SF6">
    <property type="entry name" value="PROLINE-RICH ANTIGEN HOMOLOG"/>
    <property type="match status" value="1"/>
</dbReference>
<evidence type="ECO:0000256" key="1">
    <source>
        <dbReference type="ARBA" id="ARBA00004651"/>
    </source>
</evidence>
<keyword evidence="9" id="KW-1185">Reference proteome</keyword>
<dbReference type="GO" id="GO:0005886">
    <property type="term" value="C:plasma membrane"/>
    <property type="evidence" value="ECO:0007669"/>
    <property type="project" value="UniProtKB-SubCell"/>
</dbReference>
<keyword evidence="5 6" id="KW-0472">Membrane</keyword>
<dbReference type="InterPro" id="IPR010432">
    <property type="entry name" value="RDD"/>
</dbReference>
<accession>A0A291GX56</accession>
<dbReference type="EMBL" id="CP023564">
    <property type="protein sequence ID" value="ATG54800.1"/>
    <property type="molecule type" value="Genomic_DNA"/>
</dbReference>
<evidence type="ECO:0000259" key="7">
    <source>
        <dbReference type="Pfam" id="PF06271"/>
    </source>
</evidence>
<dbReference type="OrthoDB" id="5187110at2"/>
<evidence type="ECO:0000256" key="5">
    <source>
        <dbReference type="ARBA" id="ARBA00023136"/>
    </source>
</evidence>
<feature type="transmembrane region" description="Helical" evidence="6">
    <location>
        <begin position="106"/>
        <end position="125"/>
    </location>
</feature>
<comment type="subcellular location">
    <subcellularLocation>
        <location evidence="1">Cell membrane</location>
        <topology evidence="1">Multi-pass membrane protein</topology>
    </subcellularLocation>
</comment>
<dbReference type="AlphaFoldDB" id="A0A291GX56"/>
<dbReference type="InterPro" id="IPR051791">
    <property type="entry name" value="Pra-immunoreactive"/>
</dbReference>
<dbReference type="PANTHER" id="PTHR36115">
    <property type="entry name" value="PROLINE-RICH ANTIGEN HOMOLOG-RELATED"/>
    <property type="match status" value="1"/>
</dbReference>
<dbReference type="Pfam" id="PF06271">
    <property type="entry name" value="RDD"/>
    <property type="match status" value="1"/>
</dbReference>
<name>A0A291GX56_9MICO</name>
<keyword evidence="4 6" id="KW-1133">Transmembrane helix</keyword>
<feature type="transmembrane region" description="Helical" evidence="6">
    <location>
        <begin position="44"/>
        <end position="61"/>
    </location>
</feature>
<keyword evidence="3 6" id="KW-0812">Transmembrane</keyword>
<feature type="transmembrane region" description="Helical" evidence="6">
    <location>
        <begin position="67"/>
        <end position="85"/>
    </location>
</feature>
<dbReference type="RefSeq" id="WP_096799265.1">
    <property type="nucleotide sequence ID" value="NZ_CP023564.1"/>
</dbReference>
<evidence type="ECO:0000256" key="3">
    <source>
        <dbReference type="ARBA" id="ARBA00022692"/>
    </source>
</evidence>